<proteinExistence type="predicted"/>
<evidence type="ECO:0000313" key="2">
    <source>
        <dbReference type="Proteomes" id="UP000799755"/>
    </source>
</evidence>
<keyword evidence="1" id="KW-0326">Glycosidase</keyword>
<sequence length="559" mass="62610">MGLIAFSFVFLSTIPVALASQIPNQIRSPETTHYGNQSYPGQKGRDYDYTSFNRNQTYRAAAVIEMFRFAWNGYSTYAFPNDDLLPVNSSYRNSRNGWGVAAVDGLDTAIIMEQEDIVNQILDFIPTIDFTKTKAPVSSVVSLFETNIRYIGGLLSSYDLLKGPFSHLDVDDDKVDALLSQCKILADTLKFAFDTPTGIPVNSIFPNNRTFSARGRRQDGIRTAGLAELGTLVLEWQHLSDLTGDPEYGDLAQKAQSYWFNPSSEIWPGLTGGNFSVETGEILDEYGGWTSGNDSAYEYLIKMYVYDPDRYQNYSKRFIEAADSTIAHLLSHPSSRPDLTMAGSFTGSAVQNYSEQLACFIGGSFILGSTALDRPDYLKHGLDFCEFCANGYRYTASGIGPIVYSWNLTELSWSNFTNQTDLYEKAGWFIDDNTAFLNGQAPEAIESWYYAYQVTGNQYWRDVAWAYTLAQNRTERVGSGFSSILNVLKEDGGGWENIQASYMLAEVLKYQYLIQAPEKKKGIWDVEYTPDGAGQGGNVNYFVYNTEAHPFRVRAEKPV</sequence>
<reference evidence="1" key="1">
    <citation type="journal article" date="2020" name="Stud. Mycol.">
        <title>101 Dothideomycetes genomes: a test case for predicting lifestyles and emergence of pathogens.</title>
        <authorList>
            <person name="Haridas S."/>
            <person name="Albert R."/>
            <person name="Binder M."/>
            <person name="Bloem J."/>
            <person name="Labutti K."/>
            <person name="Salamov A."/>
            <person name="Andreopoulos B."/>
            <person name="Baker S."/>
            <person name="Barry K."/>
            <person name="Bills G."/>
            <person name="Bluhm B."/>
            <person name="Cannon C."/>
            <person name="Castanera R."/>
            <person name="Culley D."/>
            <person name="Daum C."/>
            <person name="Ezra D."/>
            <person name="Gonzalez J."/>
            <person name="Henrissat B."/>
            <person name="Kuo A."/>
            <person name="Liang C."/>
            <person name="Lipzen A."/>
            <person name="Lutzoni F."/>
            <person name="Magnuson J."/>
            <person name="Mondo S."/>
            <person name="Nolan M."/>
            <person name="Ohm R."/>
            <person name="Pangilinan J."/>
            <person name="Park H.-J."/>
            <person name="Ramirez L."/>
            <person name="Alfaro M."/>
            <person name="Sun H."/>
            <person name="Tritt A."/>
            <person name="Yoshinaga Y."/>
            <person name="Zwiers L.-H."/>
            <person name="Turgeon B."/>
            <person name="Goodwin S."/>
            <person name="Spatafora J."/>
            <person name="Crous P."/>
            <person name="Grigoriev I."/>
        </authorList>
    </citation>
    <scope>NUCLEOTIDE SEQUENCE</scope>
    <source>
        <strain evidence="1">ATCC 200398</strain>
    </source>
</reference>
<comment type="caution">
    <text evidence="1">The sequence shown here is derived from an EMBL/GenBank/DDBJ whole genome shotgun (WGS) entry which is preliminary data.</text>
</comment>
<keyword evidence="2" id="KW-1185">Reference proteome</keyword>
<organism evidence="1 2">
    <name type="scientific">Lindgomyces ingoldianus</name>
    <dbReference type="NCBI Taxonomy" id="673940"/>
    <lineage>
        <taxon>Eukaryota</taxon>
        <taxon>Fungi</taxon>
        <taxon>Dikarya</taxon>
        <taxon>Ascomycota</taxon>
        <taxon>Pezizomycotina</taxon>
        <taxon>Dothideomycetes</taxon>
        <taxon>Pleosporomycetidae</taxon>
        <taxon>Pleosporales</taxon>
        <taxon>Lindgomycetaceae</taxon>
        <taxon>Lindgomyces</taxon>
    </lineage>
</organism>
<accession>A0ACB6R0H0</accession>
<evidence type="ECO:0000313" key="1">
    <source>
        <dbReference type="EMBL" id="KAF2472773.1"/>
    </source>
</evidence>
<protein>
    <submittedName>
        <fullName evidence="1">Seven-hairpin glycosidase</fullName>
    </submittedName>
</protein>
<gene>
    <name evidence="1" type="ORF">BDR25DRAFT_365944</name>
</gene>
<keyword evidence="1" id="KW-0378">Hydrolase</keyword>
<name>A0ACB6R0H0_9PLEO</name>
<dbReference type="EMBL" id="MU003501">
    <property type="protein sequence ID" value="KAF2472773.1"/>
    <property type="molecule type" value="Genomic_DNA"/>
</dbReference>
<dbReference type="Proteomes" id="UP000799755">
    <property type="component" value="Unassembled WGS sequence"/>
</dbReference>